<feature type="region of interest" description="Disordered" evidence="12">
    <location>
        <begin position="1045"/>
        <end position="1081"/>
    </location>
</feature>
<dbReference type="GO" id="GO:0005737">
    <property type="term" value="C:cytoplasm"/>
    <property type="evidence" value="ECO:0007669"/>
    <property type="project" value="UniProtKB-SubCell"/>
</dbReference>
<keyword evidence="6" id="KW-0677">Repeat</keyword>
<organism evidence="14 15">
    <name type="scientific">Mizuhopecten yessoensis</name>
    <name type="common">Japanese scallop</name>
    <name type="synonym">Patinopecten yessoensis</name>
    <dbReference type="NCBI Taxonomy" id="6573"/>
    <lineage>
        <taxon>Eukaryota</taxon>
        <taxon>Metazoa</taxon>
        <taxon>Spiralia</taxon>
        <taxon>Lophotrochozoa</taxon>
        <taxon>Mollusca</taxon>
        <taxon>Bivalvia</taxon>
        <taxon>Autobranchia</taxon>
        <taxon>Pteriomorphia</taxon>
        <taxon>Pectinida</taxon>
        <taxon>Pectinoidea</taxon>
        <taxon>Pectinidae</taxon>
        <taxon>Mizuhopecten</taxon>
    </lineage>
</organism>
<dbReference type="FunFam" id="1.20.5.190:FF:000008">
    <property type="entry name" value="Abnormal spindle-like microcephaly-associated protein homolog"/>
    <property type="match status" value="1"/>
</dbReference>
<evidence type="ECO:0000256" key="3">
    <source>
        <dbReference type="ARBA" id="ARBA00022490"/>
    </source>
</evidence>
<dbReference type="InterPro" id="IPR000048">
    <property type="entry name" value="IQ_motif_EF-hand-BS"/>
</dbReference>
<dbReference type="FunFam" id="1.10.418.10:FF:000051">
    <property type="entry name" value="Abnormal spindle-like microcephaly-associated protein homolog"/>
    <property type="match status" value="1"/>
</dbReference>
<dbReference type="GO" id="GO:0000278">
    <property type="term" value="P:mitotic cell cycle"/>
    <property type="evidence" value="ECO:0007669"/>
    <property type="project" value="TreeGrafter"/>
</dbReference>
<dbReference type="STRING" id="6573.A0A210QLT1"/>
<feature type="region of interest" description="Disordered" evidence="12">
    <location>
        <begin position="913"/>
        <end position="955"/>
    </location>
</feature>
<evidence type="ECO:0000256" key="5">
    <source>
        <dbReference type="ARBA" id="ARBA00022618"/>
    </source>
</evidence>
<feature type="compositionally biased region" description="Basic and acidic residues" evidence="12">
    <location>
        <begin position="254"/>
        <end position="263"/>
    </location>
</feature>
<keyword evidence="3" id="KW-0963">Cytoplasm</keyword>
<dbReference type="OrthoDB" id="2148418at2759"/>
<feature type="compositionally biased region" description="Basic and acidic residues" evidence="12">
    <location>
        <begin position="224"/>
        <end position="243"/>
    </location>
</feature>
<keyword evidence="7" id="KW-0498">Mitosis</keyword>
<dbReference type="GO" id="GO:0007051">
    <property type="term" value="P:spindle organization"/>
    <property type="evidence" value="ECO:0007669"/>
    <property type="project" value="TreeGrafter"/>
</dbReference>
<dbReference type="SUPFAM" id="SSF48371">
    <property type="entry name" value="ARM repeat"/>
    <property type="match status" value="1"/>
</dbReference>
<dbReference type="Pfam" id="PF00612">
    <property type="entry name" value="IQ"/>
    <property type="match status" value="29"/>
</dbReference>
<feature type="region of interest" description="Disordered" evidence="12">
    <location>
        <begin position="217"/>
        <end position="263"/>
    </location>
</feature>
<feature type="region of interest" description="Disordered" evidence="12">
    <location>
        <begin position="1108"/>
        <end position="1133"/>
    </location>
</feature>
<dbReference type="SMART" id="SM00033">
    <property type="entry name" value="CH"/>
    <property type="match status" value="2"/>
</dbReference>
<sequence>MDISDYTGTFSPSQEVAMENFGSIAFTTSTPSNPTRRSGRKSWFDNLGNPGKGTKYEIAIEKKVKRRSAGRRKSEEGDIETLTLTHFTNPPRIGFGRAKPGMIKRRSLIIKNPHDHPQDVKVEKFPFKKHFDIDKTKFTVEAEDTLLLTITWSPEEEGNFREMILLQVDGSYRLQAFVFGCVEKPPQKKKVKKGILGRAMKKPFSIIQTPSLANIAKSYSPTKGETRRSGEGQKRLSKGRENKVPAPMKKTPARHQDSFPPKQKESLVIPNQVVGGCIDSEFPIGHITPIKPLEDSIKSAEFVVPKVVKMPGKSSVKKLQGKDQEELECLSPLVAKYLDNSDDDIIVVRQTINNEDRAKLNTPDRIILADLNTPDRILSTNQDTPDTITNMPGSEPQNSDLNTPVGADQVSEKTPDKENQWFDPELKADALSPNSFLQDSLCSQRGIDTSLYDVGSTISRLPAHSTLLPTPERMSRPDQPMKNFISPNKFLKELNDTQERLELSFQHDPNTIPSPESILNSSIPHDIMVKQLQTVKMSLATQNPSPLFSPMSFDNKRETFVLKSALTAYQSPMLRRETFIRERTAITPKDVSRPRRTTFTRQGNQKAITKKEDIKSKGADTSISRKEARKGNKENLCKKPICAIKKFKQDRISEDSLDGSISRSPIPTHISSTNSLHQKALNTPELLVNINTKALTKSTCVKTQEREISTAKRLFVPCGEVSPTCNSPSSVFGSPNLTVDTPTVELLPCKEHGINTGEEPSNTGKGKHDRMSQDSLDGLISVINTTTVTKEKPVNDITPEGRTSTGKRLFTQESGVSPTQDASFQSPSVLPADTPMRELFARRATLTVTKERPSDTLLQVTQKNLSSHLNTEDTAVACDIKVHNLSNDSPRLLTVVPEENPERCVSILLKNSPNLHSMGLTPTDVSVNSTSSFTKTPHQLPTSPNPDNSRRSTHVVENPKVLDLSIVGRKRLFPPLEDPDDEAAIQTDNLTTKMGVASQSTNRVNPITIDHPNKVTVDIKSITQQTNEEKSLGANDPISINDISIESKPVESCEPKTGREQQLKGDNASDSPATDKAVTVPEERKPYVAFITGSPDPVIPAAKKSVMANRGKEMVKKRTHSETRGVSETSNKRLRSTGSIQTGVLGMTVPTLSRPTTKLRQAMATKDDTKTSVPQKPSNRTKCAGKGLAQTKLILMKRTRPTALPKHPMPFASKNMYYDERWIDKQERGFVHWLNFVLTPADEYQHNNKRVKVDAGALCVEASRSNIKLAPSKEVLSIRAYTARRRLNQLRRSSCNLFQTKEIVHVIQKLEAEIESLRLVIRKDKKVHADLGMKQNILDMILSFNPLWLRIGLETVYGEMIPIQNNSDVIGISRFIVTRLLSNPDIASEYCHPTVPHLYRDGYAEAIAQHLMKKFFMLIFFLDQAKSNRLINHDPCLFCKDSEFKSTKAMLIQFSRNYLSGEGDVTKHLGYLGYVVTHQQTSMDEFDYAVTNLATDLRDGIRLTRILELLTNHWDLSKKLRTPAISRLQKVHNMEVVFKALTTQGVTFDNEKKITPKDLCDGHREKTLHVLWGLILQYQVDVLLNEEQLREEIDILQRSLRVRNQLEALHRYEQGLSKKRRESAEQDLHMQNDRLLLLLRWCRTVCAFYHIKIENFTVSFGDGRAMCALVHHYHPSLLPWESIHTKTTLTYQDDLEEEMCNSNLELNSSDVFSPAPFPVAEDPVLFEELLLNEKSNFKLLYEKVSELGGIPLMLRSMDMSNTIPDEKVVVTYICYLCARLLDIRHESRAARVIQLAWRRHYLRRSKKELQVKHDAAIVIQTAARRFLRAKQAVRRAEGARVLQKYVRAWLARRTAAQLKAADEERRQTTAACVLQTAIRKWLEKQMTTRQTASIRIQTTWRCHRQMESYRRIKSACITLQKHTRMYLQKSRYVKVRHAVVCIQRRYRAHHSRMIQRNEYLTVRSAAVTLQSRYRGLVQRQKFLRCRASAVVIQASVKMWINRQKYQSIRLATVTIQRFYRANQTAAVVRQEFLLQKQSAITIQACFKSHMVRKNIRHCHTAAVIIQSQFKGFLEHKRYLTVKSAAIKVQRWKRAMTQGRLARSEFIKVKSSVVKIQSVYRGYRTRSDFLKQRSAAITIQANVRGHQKMTAYRKLKDAVLTLQRRFRASREGEKVRRHFMVQKGAAMTIQAFYRGHKVRQEIKHLHSSATKIEATVKGHLQRKKFLGLKKSALVIQRKLKANLEGDRIRKEFLVKKGAAMTIQAHFRGLIVRRNISHLHASAVIIQSQFKGFLEHKRYLTVKSAVVKIQRWKKAIAQGRLARSEFKKVKLSVVKIQSAYRGHRKRSDFLKQRSAVISIQAHVRGHQKMTAYRKLKDAVLILQRRFRASREGEKVRRHFMVQKGAAMTIQAFYRGHKVRQEIKHLHSAATKIEATVKGHLQREKFLRLKKSALVIQRKLKANLEGDRIRKEFLVKKGAAMTIQAHFRGLIVRRNISHLHASAVIIQSQFKGFLEHMRYLTVKSAVVKIQRWKRAITQGRLARSDFKKVKSSVVKIQSAYRGHRTRSDFLKQRSAAIAIQAHVRGHQKMTAYRKLKDAVLTLQRRFRASREGEKVRRHFMVQKGAAMTIQAFYRGHKVRQEIKHLHSAATKIEATVKGHLQRKKFLRLRNSALIIQGKFKANMEGNRVRKEFLVKKGAAMTIQAYFRGHKVRQGVARMHLAANVIQSKFQGYLQRKRFLRVKSAAIIIQQIFIAHLAGKRLRKEFLARKGAAMTVQAAFRGYTVRKAMVRYNRAAVIVQSFYRAHRAAVIYKKHRTASICIQKWYKNLLFAQRIKADYLSMRVAAVTIQAWYRCHRAVKVLRMDKSCVITSQAVVKGFLQRRRYLRLRHATVVIQRRLVARRECINVRRAFLIRKGAAIAIQAVFRGYLVRHELQRQHVAAVVIQSMYKTHRAVLSYNKQRQAVAAIQSWYRNCLYTRTVRSDYLTKKQAVVVIQKHYQTCLTRRAYLRDLSNIILIQALVRGTLRRIAYRRLQWAVITCQTRYRAMLACHQQQCRFHNLRSAAIVLQSAWRQRTVQAKYNKTRQAAILLQSHFRMIPERKRYCQLKSAAIRCQRLVQTKRQMQECRRDYLITLGAVITIQAHIRSFLVRKQYHTTCKSVICVQACVRRFLAQRQYRKTYNTVVVVQKHLRACLATKIQRSLFLAKRQAVLVIQTAFRRVQARKYVRKVRAAIVIQKTFRMHVARQDFVRRRNAAIVLQSHHRAFLARQEKTCRKLALVSLQRAIKMFLFRRKLLHWIHTRNEAATRIQSCFRGYIARLCVRKTKSAIVLQSMYRMHAQRRWYLCIINSVILLQSGLRGALARRRVKHIHTQHRAATCIQTAYRAYKRRQEEQESRRKRMAYLEKFSGVVSSHLSVIKIQRCYRNHRVLLAARQRLTSIIVLQRWMRAKLARMQFLRFISAVKVVQTRARKHLHFRNAAVIKLQAVVRGWLGRRSVIHQEQSAITLQAIWRGRRVRKTYPSKKLENIRKNLKEATKIATEDRKLGNRTESALDYLLKYKQLSQILEALIHLETSTRLSPACCQRMVNVNAVGVIYRLIQSCNRSQPHMEIIRYSINILLNLAKYERTRAAVYEVDGATECLLELMQVYREKGHIFSCSCTLMGILGMMEDKRQVILNDKKVTSKLLSIYTLTARKHKITEARLIRQAKISAAKSFNATLPILPSQRRQHRIHPDWVLQRNKMRHIEDPLQAIKFVLDNFQLTPK</sequence>
<dbReference type="GO" id="GO:0051295">
    <property type="term" value="P:establishment of meiotic spindle localization"/>
    <property type="evidence" value="ECO:0007669"/>
    <property type="project" value="TreeGrafter"/>
</dbReference>
<dbReference type="PANTHER" id="PTHR22706">
    <property type="entry name" value="ASSEMBLY FACTOR FOR SPINDLE MICROTUBULES"/>
    <property type="match status" value="1"/>
</dbReference>
<dbReference type="PANTHER" id="PTHR22706:SF1">
    <property type="entry name" value="ASSEMBLY FACTOR FOR SPINDLE MICROTUBULES"/>
    <property type="match status" value="1"/>
</dbReference>
<keyword evidence="15" id="KW-1185">Reference proteome</keyword>
<dbReference type="Gene3D" id="1.10.418.10">
    <property type="entry name" value="Calponin-like domain"/>
    <property type="match status" value="2"/>
</dbReference>
<evidence type="ECO:0000256" key="6">
    <source>
        <dbReference type="ARBA" id="ARBA00022737"/>
    </source>
</evidence>
<protein>
    <submittedName>
        <fullName evidence="14">Abnormal spindle-like microcephaly-associated protein-like</fullName>
    </submittedName>
</protein>
<evidence type="ECO:0000313" key="14">
    <source>
        <dbReference type="EMBL" id="OWF49690.1"/>
    </source>
</evidence>
<evidence type="ECO:0000256" key="7">
    <source>
        <dbReference type="ARBA" id="ARBA00022776"/>
    </source>
</evidence>
<evidence type="ECO:0000256" key="10">
    <source>
        <dbReference type="ARBA" id="ARBA00023242"/>
    </source>
</evidence>
<keyword evidence="11" id="KW-0131">Cell cycle</keyword>
<dbReference type="InterPro" id="IPR031549">
    <property type="entry name" value="ASH"/>
</dbReference>
<feature type="compositionally biased region" description="Low complexity" evidence="12">
    <location>
        <begin position="27"/>
        <end position="36"/>
    </location>
</feature>
<feature type="region of interest" description="Disordered" evidence="12">
    <location>
        <begin position="1164"/>
        <end position="1183"/>
    </location>
</feature>
<dbReference type="Gene3D" id="1.20.5.190">
    <property type="match status" value="27"/>
</dbReference>
<evidence type="ECO:0000256" key="2">
    <source>
        <dbReference type="ARBA" id="ARBA00004496"/>
    </source>
</evidence>
<feature type="compositionally biased region" description="Basic and acidic residues" evidence="12">
    <location>
        <begin position="1110"/>
        <end position="1125"/>
    </location>
</feature>
<evidence type="ECO:0000256" key="4">
    <source>
        <dbReference type="ARBA" id="ARBA00022553"/>
    </source>
</evidence>
<feature type="region of interest" description="Disordered" evidence="12">
    <location>
        <begin position="656"/>
        <end position="675"/>
    </location>
</feature>
<dbReference type="PROSITE" id="PS50096">
    <property type="entry name" value="IQ"/>
    <property type="match status" value="39"/>
</dbReference>
<feature type="compositionally biased region" description="Polar residues" evidence="12">
    <location>
        <begin position="923"/>
        <end position="947"/>
    </location>
</feature>
<dbReference type="CDD" id="cd23767">
    <property type="entry name" value="IQCD"/>
    <property type="match status" value="2"/>
</dbReference>
<reference evidence="14 15" key="1">
    <citation type="journal article" date="2017" name="Nat. Ecol. Evol.">
        <title>Scallop genome provides insights into evolution of bilaterian karyotype and development.</title>
        <authorList>
            <person name="Wang S."/>
            <person name="Zhang J."/>
            <person name="Jiao W."/>
            <person name="Li J."/>
            <person name="Xun X."/>
            <person name="Sun Y."/>
            <person name="Guo X."/>
            <person name="Huan P."/>
            <person name="Dong B."/>
            <person name="Zhang L."/>
            <person name="Hu X."/>
            <person name="Sun X."/>
            <person name="Wang J."/>
            <person name="Zhao C."/>
            <person name="Wang Y."/>
            <person name="Wang D."/>
            <person name="Huang X."/>
            <person name="Wang R."/>
            <person name="Lv J."/>
            <person name="Li Y."/>
            <person name="Zhang Z."/>
            <person name="Liu B."/>
            <person name="Lu W."/>
            <person name="Hui Y."/>
            <person name="Liang J."/>
            <person name="Zhou Z."/>
            <person name="Hou R."/>
            <person name="Li X."/>
            <person name="Liu Y."/>
            <person name="Li H."/>
            <person name="Ning X."/>
            <person name="Lin Y."/>
            <person name="Zhao L."/>
            <person name="Xing Q."/>
            <person name="Dou J."/>
            <person name="Li Y."/>
            <person name="Mao J."/>
            <person name="Guo H."/>
            <person name="Dou H."/>
            <person name="Li T."/>
            <person name="Mu C."/>
            <person name="Jiang W."/>
            <person name="Fu Q."/>
            <person name="Fu X."/>
            <person name="Miao Y."/>
            <person name="Liu J."/>
            <person name="Yu Q."/>
            <person name="Li R."/>
            <person name="Liao H."/>
            <person name="Li X."/>
            <person name="Kong Y."/>
            <person name="Jiang Z."/>
            <person name="Chourrout D."/>
            <person name="Li R."/>
            <person name="Bao Z."/>
        </authorList>
    </citation>
    <scope>NUCLEOTIDE SEQUENCE [LARGE SCALE GENOMIC DNA]</scope>
    <source>
        <strain evidence="14 15">PY_sf001</strain>
    </source>
</reference>
<accession>A0A210QLT1</accession>
<dbReference type="GO" id="GO:0005634">
    <property type="term" value="C:nucleus"/>
    <property type="evidence" value="ECO:0007669"/>
    <property type="project" value="UniProtKB-SubCell"/>
</dbReference>
<feature type="region of interest" description="Disordered" evidence="12">
    <location>
        <begin position="25"/>
        <end position="51"/>
    </location>
</feature>
<dbReference type="InterPro" id="IPR051185">
    <property type="entry name" value="ASPM"/>
</dbReference>
<dbReference type="GO" id="GO:0051301">
    <property type="term" value="P:cell division"/>
    <property type="evidence" value="ECO:0007669"/>
    <property type="project" value="UniProtKB-KW"/>
</dbReference>
<keyword evidence="9" id="KW-0175">Coiled coil</keyword>
<dbReference type="PROSITE" id="PS50021">
    <property type="entry name" value="CH"/>
    <property type="match status" value="2"/>
</dbReference>
<dbReference type="InterPro" id="IPR027417">
    <property type="entry name" value="P-loop_NTPase"/>
</dbReference>
<dbReference type="SUPFAM" id="SSF47576">
    <property type="entry name" value="Calponin-homology domain, CH-domain"/>
    <property type="match status" value="1"/>
</dbReference>
<keyword evidence="4" id="KW-0597">Phosphoprotein</keyword>
<keyword evidence="10" id="KW-0539">Nucleus</keyword>
<feature type="compositionally biased region" description="Polar residues" evidence="12">
    <location>
        <begin position="659"/>
        <end position="675"/>
    </location>
</feature>
<dbReference type="CDD" id="cd21224">
    <property type="entry name" value="CH_ASPM_rpt2"/>
    <property type="match status" value="1"/>
</dbReference>
<feature type="compositionally biased region" description="Basic and acidic residues" evidence="12">
    <location>
        <begin position="1048"/>
        <end position="1063"/>
    </location>
</feature>
<feature type="compositionally biased region" description="Polar residues" evidence="12">
    <location>
        <begin position="378"/>
        <end position="402"/>
    </location>
</feature>
<feature type="domain" description="Calponin-homology (CH)" evidence="13">
    <location>
        <begin position="1632"/>
        <end position="1781"/>
    </location>
</feature>
<keyword evidence="8" id="KW-0112">Calmodulin-binding</keyword>
<comment type="subcellular location">
    <subcellularLocation>
        <location evidence="2">Cytoplasm</location>
    </subcellularLocation>
    <subcellularLocation>
        <location evidence="1">Nucleus</location>
    </subcellularLocation>
</comment>
<keyword evidence="5" id="KW-0132">Cell division</keyword>
<evidence type="ECO:0000256" key="9">
    <source>
        <dbReference type="ARBA" id="ARBA00023054"/>
    </source>
</evidence>
<evidence type="ECO:0000259" key="13">
    <source>
        <dbReference type="PROSITE" id="PS50021"/>
    </source>
</evidence>
<dbReference type="Pfam" id="PF15780">
    <property type="entry name" value="ASH"/>
    <property type="match status" value="1"/>
</dbReference>
<dbReference type="InterPro" id="IPR013783">
    <property type="entry name" value="Ig-like_fold"/>
</dbReference>
<dbReference type="InterPro" id="IPR016024">
    <property type="entry name" value="ARM-type_fold"/>
</dbReference>
<feature type="compositionally biased region" description="Basic and acidic residues" evidence="12">
    <location>
        <begin position="609"/>
        <end position="631"/>
    </location>
</feature>
<evidence type="ECO:0000256" key="11">
    <source>
        <dbReference type="ARBA" id="ARBA00023306"/>
    </source>
</evidence>
<gene>
    <name evidence="14" type="ORF">KP79_PYT03988</name>
</gene>
<evidence type="ECO:0000256" key="12">
    <source>
        <dbReference type="SAM" id="MobiDB-lite"/>
    </source>
</evidence>
<feature type="region of interest" description="Disordered" evidence="12">
    <location>
        <begin position="596"/>
        <end position="631"/>
    </location>
</feature>
<dbReference type="GO" id="GO:0005516">
    <property type="term" value="F:calmodulin binding"/>
    <property type="evidence" value="ECO:0007669"/>
    <property type="project" value="UniProtKB-KW"/>
</dbReference>
<dbReference type="SMART" id="SM00015">
    <property type="entry name" value="IQ"/>
    <property type="match status" value="61"/>
</dbReference>
<feature type="domain" description="Calponin-homology (CH)" evidence="13">
    <location>
        <begin position="1445"/>
        <end position="1579"/>
    </location>
</feature>
<dbReference type="Proteomes" id="UP000242188">
    <property type="component" value="Unassembled WGS sequence"/>
</dbReference>
<dbReference type="InterPro" id="IPR036872">
    <property type="entry name" value="CH_dom_sf"/>
</dbReference>
<evidence type="ECO:0000256" key="8">
    <source>
        <dbReference type="ARBA" id="ARBA00022860"/>
    </source>
</evidence>
<feature type="compositionally biased region" description="Polar residues" evidence="12">
    <location>
        <begin position="597"/>
        <end position="607"/>
    </location>
</feature>
<dbReference type="Pfam" id="PF00307">
    <property type="entry name" value="CH"/>
    <property type="match status" value="2"/>
</dbReference>
<feature type="compositionally biased region" description="Polar residues" evidence="12">
    <location>
        <begin position="1171"/>
        <end position="1181"/>
    </location>
</feature>
<dbReference type="InterPro" id="IPR001715">
    <property type="entry name" value="CH_dom"/>
</dbReference>
<dbReference type="EMBL" id="NEDP02002992">
    <property type="protein sequence ID" value="OWF49690.1"/>
    <property type="molecule type" value="Genomic_DNA"/>
</dbReference>
<comment type="caution">
    <text evidence="14">The sequence shown here is derived from an EMBL/GenBank/DDBJ whole genome shotgun (WGS) entry which is preliminary data.</text>
</comment>
<dbReference type="Gene3D" id="2.60.40.10">
    <property type="entry name" value="Immunoglobulins"/>
    <property type="match status" value="1"/>
</dbReference>
<evidence type="ECO:0000256" key="1">
    <source>
        <dbReference type="ARBA" id="ARBA00004123"/>
    </source>
</evidence>
<evidence type="ECO:0000313" key="15">
    <source>
        <dbReference type="Proteomes" id="UP000242188"/>
    </source>
</evidence>
<dbReference type="GO" id="GO:0000922">
    <property type="term" value="C:spindle pole"/>
    <property type="evidence" value="ECO:0007669"/>
    <property type="project" value="TreeGrafter"/>
</dbReference>
<feature type="region of interest" description="Disordered" evidence="12">
    <location>
        <begin position="752"/>
        <end position="772"/>
    </location>
</feature>
<dbReference type="SUPFAM" id="SSF52540">
    <property type="entry name" value="P-loop containing nucleoside triphosphate hydrolases"/>
    <property type="match status" value="13"/>
</dbReference>
<dbReference type="CDD" id="cd21223">
    <property type="entry name" value="CH_ASPM_rpt1"/>
    <property type="match status" value="1"/>
</dbReference>
<feature type="region of interest" description="Disordered" evidence="12">
    <location>
        <begin position="377"/>
        <end position="417"/>
    </location>
</feature>
<proteinExistence type="predicted"/>
<name>A0A210QLT1_MIZYE</name>